<feature type="region of interest" description="Disordered" evidence="2">
    <location>
        <begin position="300"/>
        <end position="319"/>
    </location>
</feature>
<reference evidence="5" key="1">
    <citation type="submission" date="2011-05" db="EMBL/GenBank/DDBJ databases">
        <authorList>
            <person name="Richards S.R."/>
            <person name="Qu J."/>
            <person name="Jiang H."/>
            <person name="Jhangiani S.N."/>
            <person name="Agravi P."/>
            <person name="Goodspeed R."/>
            <person name="Gross S."/>
            <person name="Mandapat C."/>
            <person name="Jackson L."/>
            <person name="Mathew T."/>
            <person name="Pu L."/>
            <person name="Thornton R."/>
            <person name="Saada N."/>
            <person name="Wilczek-Boney K.B."/>
            <person name="Lee S."/>
            <person name="Kovar C."/>
            <person name="Wu Y."/>
            <person name="Scherer S.E."/>
            <person name="Worley K.C."/>
            <person name="Muzny D.M."/>
            <person name="Gibbs R."/>
        </authorList>
    </citation>
    <scope>NUCLEOTIDE SEQUENCE</scope>
    <source>
        <strain evidence="5">Brora</strain>
    </source>
</reference>
<accession>T1J2K0</accession>
<dbReference type="HOGENOM" id="CLU_007141_1_0_1"/>
<evidence type="ECO:0000313" key="5">
    <source>
        <dbReference type="Proteomes" id="UP000014500"/>
    </source>
</evidence>
<keyword evidence="5" id="KW-1185">Reference proteome</keyword>
<dbReference type="Pfam" id="PF13251">
    <property type="entry name" value="DUF4042"/>
    <property type="match status" value="1"/>
</dbReference>
<dbReference type="Proteomes" id="UP000014500">
    <property type="component" value="Unassembled WGS sequence"/>
</dbReference>
<evidence type="ECO:0000259" key="3">
    <source>
        <dbReference type="Pfam" id="PF13251"/>
    </source>
</evidence>
<dbReference type="AlphaFoldDB" id="T1J2K0"/>
<reference evidence="4" key="2">
    <citation type="submission" date="2015-02" db="UniProtKB">
        <authorList>
            <consortium name="EnsemblMetazoa"/>
        </authorList>
    </citation>
    <scope>IDENTIFICATION</scope>
</reference>
<feature type="compositionally biased region" description="Polar residues" evidence="2">
    <location>
        <begin position="309"/>
        <end position="319"/>
    </location>
</feature>
<feature type="domain" description="DUF4042" evidence="3">
    <location>
        <begin position="378"/>
        <end position="560"/>
    </location>
</feature>
<dbReference type="STRING" id="126957.T1J2K0"/>
<dbReference type="eggNOG" id="KOG4535">
    <property type="taxonomic scope" value="Eukaryota"/>
</dbReference>
<dbReference type="PhylomeDB" id="T1J2K0"/>
<dbReference type="OMA" id="NIWDMEI"/>
<dbReference type="InterPro" id="IPR025283">
    <property type="entry name" value="DUF4042"/>
</dbReference>
<evidence type="ECO:0000313" key="4">
    <source>
        <dbReference type="EnsemblMetazoa" id="SMAR007795-PA"/>
    </source>
</evidence>
<evidence type="ECO:0000256" key="1">
    <source>
        <dbReference type="ARBA" id="ARBA00015263"/>
    </source>
</evidence>
<dbReference type="InterPro" id="IPR052107">
    <property type="entry name" value="HEAT6"/>
</dbReference>
<dbReference type="InterPro" id="IPR016024">
    <property type="entry name" value="ARM-type_fold"/>
</dbReference>
<dbReference type="Gene3D" id="1.25.10.10">
    <property type="entry name" value="Leucine-rich Repeat Variant"/>
    <property type="match status" value="2"/>
</dbReference>
<dbReference type="EMBL" id="JH431806">
    <property type="status" value="NOT_ANNOTATED_CDS"/>
    <property type="molecule type" value="Genomic_DNA"/>
</dbReference>
<dbReference type="InterPro" id="IPR011989">
    <property type="entry name" value="ARM-like"/>
</dbReference>
<protein>
    <recommendedName>
        <fullName evidence="1">HEAT repeat-containing protein 6</fullName>
    </recommendedName>
</protein>
<dbReference type="PANTHER" id="PTHR13366:SF0">
    <property type="entry name" value="HEAT REPEAT-CONTAINING PROTEIN 6"/>
    <property type="match status" value="1"/>
</dbReference>
<evidence type="ECO:0000256" key="2">
    <source>
        <dbReference type="SAM" id="MobiDB-lite"/>
    </source>
</evidence>
<dbReference type="Pfam" id="PF13513">
    <property type="entry name" value="HEAT_EZ"/>
    <property type="match status" value="1"/>
</dbReference>
<dbReference type="SUPFAM" id="SSF48371">
    <property type="entry name" value="ARM repeat"/>
    <property type="match status" value="2"/>
</dbReference>
<name>T1J2K0_STRMM</name>
<dbReference type="EnsemblMetazoa" id="SMAR007795-RA">
    <property type="protein sequence ID" value="SMAR007795-PA"/>
    <property type="gene ID" value="SMAR007795"/>
</dbReference>
<organism evidence="4 5">
    <name type="scientific">Strigamia maritima</name>
    <name type="common">European centipede</name>
    <name type="synonym">Geophilus maritimus</name>
    <dbReference type="NCBI Taxonomy" id="126957"/>
    <lineage>
        <taxon>Eukaryota</taxon>
        <taxon>Metazoa</taxon>
        <taxon>Ecdysozoa</taxon>
        <taxon>Arthropoda</taxon>
        <taxon>Myriapoda</taxon>
        <taxon>Chilopoda</taxon>
        <taxon>Pleurostigmophora</taxon>
        <taxon>Geophilomorpha</taxon>
        <taxon>Linotaeniidae</taxon>
        <taxon>Strigamia</taxon>
    </lineage>
</organism>
<dbReference type="PANTHER" id="PTHR13366">
    <property type="entry name" value="MALARIA ANTIGEN-RELATED"/>
    <property type="match status" value="1"/>
</dbReference>
<sequence length="1125" mass="125041">MAEDEATCLAQAQEFHIFATKFIDLIDENGETMKQELNSILDNLNSLDYTFETAEREEAERVLCQGTYIIEPSEEFMLIKFCKLVVNLITKQKINPSISCVNALVEYFVGVLRSCQSSCFPQVLIALSALMYECKNKFEEYWECLAGPDGLLINLASNYNDNDKDPNLEIKIAALKCLETFTYRCPNESYIGESCVEACFKVFHSALHVGQGTDVTTVDHCKMMVSVLRGLQNLITNSKNIHLTHLGSILASLKEFSFHGLPGYPNNPTSPDSISTSFAQCDLTEGDDQKTSSLNKMIHAHKSKRKPWQMTSESQPSTNIDTYAGTLSSIWTPRLSNISPSPSNDSSSSWVKISSSESEYSDGETGGQFGKNRIFQSKVRMCAHMTLQSVIKNTDKKIIFGYMPSFLPDSPTCFGVPQSQTLLTSILKDPSPKVRTNALAVLTAFLDGSKQYLVSADDSERHHMAFIPFSLTLAHMLKELHRCLLLALVAETSSLTLTQLIKCLSTYILNVPFHKLSPGLLTKLSRHLRQFLNHRDSNVRVAALTCFGSLLSLQPPTIEVTKILMDESPASAYSLSLADDPVGTRPPENVKRKNSSPISIEMHQAFDAMIGAVGKVAKEPWLLHVCQENIYSLSDSPDVGDVIVKTNPLPVRLESLQVLSILTKGYFFILRSNLNQLANLIHSCLMDDEPSVRLHGARLFEQLGFAMSADLSSTGDSSGAIHTPDYVSITVEEIVSVWLRLLDGPLPSALQNTTLPSLRATGCDCLANIGSRPFDLLPPDYRNLCLNVILGLISDADNGVKSEAVRALGVYVLFPTLREDIGFLADAANAIITAMEDANVNVRIKACWALGNLSDAFVLNSAEGNDLFAEELSDRLLYNVCTIAINAALDNDKVKSNAVRAIGNLLRFMGEKTVAKTNFLHIIQQSVQMLIKNITLGNNMKVRWNACYAAGNLFRNSAIPFDKSEWVYDLLKALTCAIKECRNFKVRTNAAIAFTVPAIRSFYGSTTQFSSLWEDIVKGLLRAQEIDSFTEYKYQDNLLDQLCFTLCRLTSLVTTDDLVALHPVLIEWKPQVKDWMEKFTDKLDTNKEEIVSKLFYHFEQIKTSNNDEIGQITQEFAEVFPKIVG</sequence>
<proteinExistence type="predicted"/>